<evidence type="ECO:0000313" key="2">
    <source>
        <dbReference type="Proteomes" id="UP001430953"/>
    </source>
</evidence>
<name>A0AAW2EIB7_9HYME</name>
<dbReference type="PANTHER" id="PTHR16238:SF7">
    <property type="entry name" value="GEM-ASSOCIATED PROTEIN 8"/>
    <property type="match status" value="1"/>
</dbReference>
<accession>A0AAW2EIB7</accession>
<dbReference type="Proteomes" id="UP001430953">
    <property type="component" value="Unassembled WGS sequence"/>
</dbReference>
<comment type="caution">
    <text evidence="1">The sequence shown here is derived from an EMBL/GenBank/DDBJ whole genome shotgun (WGS) entry which is preliminary data.</text>
</comment>
<gene>
    <name evidence="1" type="ORF">PUN28_018514</name>
</gene>
<proteinExistence type="predicted"/>
<dbReference type="GO" id="GO:0000387">
    <property type="term" value="P:spliceosomal snRNP assembly"/>
    <property type="evidence" value="ECO:0007669"/>
    <property type="project" value="InterPro"/>
</dbReference>
<dbReference type="Pfam" id="PF15348">
    <property type="entry name" value="GEMIN8"/>
    <property type="match status" value="1"/>
</dbReference>
<reference evidence="1 2" key="1">
    <citation type="submission" date="2023-03" db="EMBL/GenBank/DDBJ databases">
        <title>High recombination rates correlate with genetic variation in Cardiocondyla obscurior ants.</title>
        <authorList>
            <person name="Errbii M."/>
        </authorList>
    </citation>
    <scope>NUCLEOTIDE SEQUENCE [LARGE SCALE GENOMIC DNA]</scope>
    <source>
        <strain evidence="1">Alpha-2009</strain>
        <tissue evidence="1">Whole body</tissue>
    </source>
</reference>
<protein>
    <recommendedName>
        <fullName evidence="3">Gem-associated protein 8</fullName>
    </recommendedName>
</protein>
<sequence>MEFAATRRRGKLKKKRRLKKRLRERSKREVRSTRHWIFPECSVIDACETLAMGTMQADAFWKNYEVAQEWQKRHSITWWRSRCIALEHENKILRDKVRFLAKYRGYQDTQEYDCRAENNSNDESNTRVDDNAGLETNNEDLEFNVTEDVLNFFETSERHKRELREKRKFNIAAEENILEGTTSFVSAAERARVRKEEADLLYGEAGSKILAMETALQSTVERYEDSANSQYWPNIPLNLTTT</sequence>
<dbReference type="EMBL" id="JADYXP020000023">
    <property type="protein sequence ID" value="KAL0102001.1"/>
    <property type="molecule type" value="Genomic_DNA"/>
</dbReference>
<dbReference type="GO" id="GO:0032797">
    <property type="term" value="C:SMN complex"/>
    <property type="evidence" value="ECO:0007669"/>
    <property type="project" value="InterPro"/>
</dbReference>
<dbReference type="PANTHER" id="PTHR16238">
    <property type="entry name" value="GEM-ASSOCIATED PROTEIN 8"/>
    <property type="match status" value="1"/>
</dbReference>
<dbReference type="InterPro" id="IPR034754">
    <property type="entry name" value="GEMIN8"/>
</dbReference>
<dbReference type="AlphaFoldDB" id="A0AAW2EIB7"/>
<keyword evidence="2" id="KW-1185">Reference proteome</keyword>
<evidence type="ECO:0000313" key="1">
    <source>
        <dbReference type="EMBL" id="KAL0102001.1"/>
    </source>
</evidence>
<evidence type="ECO:0008006" key="3">
    <source>
        <dbReference type="Google" id="ProtNLM"/>
    </source>
</evidence>
<organism evidence="1 2">
    <name type="scientific">Cardiocondyla obscurior</name>
    <dbReference type="NCBI Taxonomy" id="286306"/>
    <lineage>
        <taxon>Eukaryota</taxon>
        <taxon>Metazoa</taxon>
        <taxon>Ecdysozoa</taxon>
        <taxon>Arthropoda</taxon>
        <taxon>Hexapoda</taxon>
        <taxon>Insecta</taxon>
        <taxon>Pterygota</taxon>
        <taxon>Neoptera</taxon>
        <taxon>Endopterygota</taxon>
        <taxon>Hymenoptera</taxon>
        <taxon>Apocrita</taxon>
        <taxon>Aculeata</taxon>
        <taxon>Formicoidea</taxon>
        <taxon>Formicidae</taxon>
        <taxon>Myrmicinae</taxon>
        <taxon>Cardiocondyla</taxon>
    </lineage>
</organism>